<gene>
    <name evidence="13" type="primary">pcnb3</name>
    <name evidence="7" type="synonym">pcnB</name>
    <name evidence="13" type="ORF">ELAC_1818</name>
</gene>
<keyword evidence="4 7" id="KW-0067">ATP-binding</keyword>
<dbReference type="PANTHER" id="PTHR43051">
    <property type="entry name" value="POLYNUCLEOTIDE ADENYLYLTRANSFERASE FAMILY PROTEIN"/>
    <property type="match status" value="1"/>
</dbReference>
<dbReference type="GO" id="GO:0006397">
    <property type="term" value="P:mRNA processing"/>
    <property type="evidence" value="ECO:0007669"/>
    <property type="project" value="UniProtKB-KW"/>
</dbReference>
<evidence type="ECO:0000259" key="11">
    <source>
        <dbReference type="Pfam" id="PF12626"/>
    </source>
</evidence>
<evidence type="ECO:0000256" key="8">
    <source>
        <dbReference type="RuleBase" id="RU003953"/>
    </source>
</evidence>
<dbReference type="OrthoDB" id="9805698at2"/>
<feature type="compositionally biased region" description="Basic residues" evidence="9">
    <location>
        <begin position="392"/>
        <end position="410"/>
    </location>
</feature>
<feature type="domain" description="Poly A polymerase head" evidence="10">
    <location>
        <begin position="36"/>
        <end position="157"/>
    </location>
</feature>
<evidence type="ECO:0000256" key="7">
    <source>
        <dbReference type="HAMAP-Rule" id="MF_00957"/>
    </source>
</evidence>
<keyword evidence="13" id="KW-0548">Nucleotidyltransferase</keyword>
<reference evidence="14" key="1">
    <citation type="submission" date="2015-06" db="EMBL/GenBank/DDBJ databases">
        <authorList>
            <person name="Bertelli C."/>
        </authorList>
    </citation>
    <scope>NUCLEOTIDE SEQUENCE [LARGE SCALE GENOMIC DNA]</scope>
    <source>
        <strain evidence="14">CRIB-30</strain>
    </source>
</reference>
<feature type="active site" evidence="7">
    <location>
        <position position="54"/>
    </location>
</feature>
<evidence type="ECO:0000256" key="6">
    <source>
        <dbReference type="ARBA" id="ARBA00023163"/>
    </source>
</evidence>
<comment type="similarity">
    <text evidence="7 8">Belongs to the tRNA nucleotidyltransferase/poly(A) polymerase family.</text>
</comment>
<feature type="active site" evidence="7">
    <location>
        <position position="126"/>
    </location>
</feature>
<dbReference type="InterPro" id="IPR052191">
    <property type="entry name" value="tRNA_ntf/polyA_polymerase_I"/>
</dbReference>
<name>A0A0H5DS78_9BACT</name>
<dbReference type="PANTHER" id="PTHR43051:SF1">
    <property type="entry name" value="POLYNUCLEOTIDE ADENYLYLTRANSFERASE FAMILY PROTEIN"/>
    <property type="match status" value="1"/>
</dbReference>
<dbReference type="InterPro" id="IPR032828">
    <property type="entry name" value="PolyA_RNA-bd"/>
</dbReference>
<evidence type="ECO:0000259" key="10">
    <source>
        <dbReference type="Pfam" id="PF01743"/>
    </source>
</evidence>
<keyword evidence="3 7" id="KW-0547">Nucleotide-binding</keyword>
<dbReference type="CDD" id="cd05398">
    <property type="entry name" value="NT_ClassII-CCAase"/>
    <property type="match status" value="1"/>
</dbReference>
<evidence type="ECO:0000256" key="5">
    <source>
        <dbReference type="ARBA" id="ARBA00022884"/>
    </source>
</evidence>
<dbReference type="InterPro" id="IPR010206">
    <property type="entry name" value="PolA_pol_I"/>
</dbReference>
<dbReference type="NCBIfam" id="TIGR01942">
    <property type="entry name" value="pcnB"/>
    <property type="match status" value="1"/>
</dbReference>
<proteinExistence type="inferred from homology"/>
<keyword evidence="2 7" id="KW-0808">Transferase</keyword>
<accession>A0A0H5DS78</accession>
<evidence type="ECO:0000256" key="3">
    <source>
        <dbReference type="ARBA" id="ARBA00022741"/>
    </source>
</evidence>
<organism evidence="13 14">
    <name type="scientific">Estrella lausannensis</name>
    <dbReference type="NCBI Taxonomy" id="483423"/>
    <lineage>
        <taxon>Bacteria</taxon>
        <taxon>Pseudomonadati</taxon>
        <taxon>Chlamydiota</taxon>
        <taxon>Chlamydiia</taxon>
        <taxon>Parachlamydiales</taxon>
        <taxon>Candidatus Criblamydiaceae</taxon>
        <taxon>Estrella</taxon>
    </lineage>
</organism>
<dbReference type="Gene3D" id="3.30.460.10">
    <property type="entry name" value="Beta Polymerase, domain 2"/>
    <property type="match status" value="1"/>
</dbReference>
<dbReference type="Gene3D" id="1.10.3090.10">
    <property type="entry name" value="cca-adding enzyme, domain 2"/>
    <property type="match status" value="1"/>
</dbReference>
<comment type="catalytic activity">
    <reaction evidence="7">
        <text>RNA(n) + ATP = RNA(n)-3'-adenine ribonucleotide + diphosphate</text>
        <dbReference type="Rhea" id="RHEA:11332"/>
        <dbReference type="Rhea" id="RHEA-COMP:14527"/>
        <dbReference type="Rhea" id="RHEA-COMP:17347"/>
        <dbReference type="ChEBI" id="CHEBI:30616"/>
        <dbReference type="ChEBI" id="CHEBI:33019"/>
        <dbReference type="ChEBI" id="CHEBI:140395"/>
        <dbReference type="ChEBI" id="CHEBI:173115"/>
        <dbReference type="EC" id="2.7.7.19"/>
    </reaction>
</comment>
<comment type="function">
    <text evidence="7">Adds poly(A) tail to the 3' end of many RNAs, which usually targets these RNAs for decay. Plays a significant role in the global control of gene expression, through influencing the rate of transcript degradation, and in the general RNA quality control.</text>
</comment>
<evidence type="ECO:0000256" key="1">
    <source>
        <dbReference type="ARBA" id="ARBA00022664"/>
    </source>
</evidence>
<feature type="active site" evidence="7">
    <location>
        <position position="56"/>
    </location>
</feature>
<sequence>MLPKTYLASDHDIDSRLIDEDALYVIETLRNAGHKAYLVGGSVRDLLTKKTPKDFDISTSAKPEEIKALFQRRCLLIGRRFRLAHIRFGHKVIEVATFRSGDTDSQDLITHDNRWGTEEEDVMRRDFTINGLFYDPSSHIVIDYVGGWEDTRKGILRSIGDPLNRFRQDPVRMIRILKFIARLGFKMSKDCADALQACKTEIVKSSPSRLLEEVLKMMESGFSFEFFKLLSAFGILELIFPDLYRFLKTKKGDEVYHYLRIIDQVHRKHPKAPLDRSILVSCLLYPALEQEIENEYIAKGTKPHLGQIIFASTDVIKNLITHSFSHFPRRLTHLASYILSTQYRFTPLTGKRHAKPKFTSHKEFPLALTFFKLRAVFNPTLTETYESWKKFHQQKTRPARGAHHPPPKRRQATDEESTVPEKEAIS</sequence>
<dbReference type="InterPro" id="IPR043519">
    <property type="entry name" value="NT_sf"/>
</dbReference>
<dbReference type="SUPFAM" id="SSF81301">
    <property type="entry name" value="Nucleotidyltransferase"/>
    <property type="match status" value="1"/>
</dbReference>
<feature type="region of interest" description="Disordered" evidence="9">
    <location>
        <begin position="392"/>
        <end position="426"/>
    </location>
</feature>
<dbReference type="GO" id="GO:0043633">
    <property type="term" value="P:polyadenylation-dependent RNA catabolic process"/>
    <property type="evidence" value="ECO:0007669"/>
    <property type="project" value="InterPro"/>
</dbReference>
<feature type="domain" description="Polymerase A arginine-rich C-terminal" evidence="11">
    <location>
        <begin position="325"/>
        <end position="404"/>
    </location>
</feature>
<keyword evidence="1 7" id="KW-0507">mRNA processing</keyword>
<dbReference type="Pfam" id="PF12626">
    <property type="entry name" value="PolyA_pol_arg_C"/>
    <property type="match status" value="1"/>
</dbReference>
<evidence type="ECO:0000256" key="4">
    <source>
        <dbReference type="ARBA" id="ARBA00022840"/>
    </source>
</evidence>
<dbReference type="EC" id="2.7.7.19" evidence="7"/>
<dbReference type="Pfam" id="PF01743">
    <property type="entry name" value="PolyA_pol"/>
    <property type="match status" value="1"/>
</dbReference>
<dbReference type="Proteomes" id="UP000220251">
    <property type="component" value="Unassembled WGS sequence"/>
</dbReference>
<protein>
    <recommendedName>
        <fullName evidence="7">Poly(A) polymerase I</fullName>
        <shortName evidence="7">PAP I</shortName>
        <ecNumber evidence="7">2.7.7.19</ecNumber>
    </recommendedName>
</protein>
<evidence type="ECO:0000313" key="14">
    <source>
        <dbReference type="Proteomes" id="UP000220251"/>
    </source>
</evidence>
<dbReference type="InterPro" id="IPR002646">
    <property type="entry name" value="PolA_pol_head_dom"/>
</dbReference>
<dbReference type="AlphaFoldDB" id="A0A0H5DS78"/>
<dbReference type="Pfam" id="PF12627">
    <property type="entry name" value="PolyA_pol_RNAbd"/>
    <property type="match status" value="1"/>
</dbReference>
<dbReference type="GO" id="GO:0005524">
    <property type="term" value="F:ATP binding"/>
    <property type="evidence" value="ECO:0007669"/>
    <property type="project" value="UniProtKB-UniRule"/>
</dbReference>
<dbReference type="SUPFAM" id="SSF81891">
    <property type="entry name" value="Poly A polymerase C-terminal region-like"/>
    <property type="match status" value="1"/>
</dbReference>
<dbReference type="InterPro" id="IPR025866">
    <property type="entry name" value="PolyA_pol_arg_C_dom"/>
</dbReference>
<dbReference type="GO" id="GO:0003723">
    <property type="term" value="F:RNA binding"/>
    <property type="evidence" value="ECO:0007669"/>
    <property type="project" value="UniProtKB-UniRule"/>
</dbReference>
<evidence type="ECO:0000256" key="2">
    <source>
        <dbReference type="ARBA" id="ARBA00022679"/>
    </source>
</evidence>
<keyword evidence="14" id="KW-1185">Reference proteome</keyword>
<dbReference type="HAMAP" id="MF_00957">
    <property type="entry name" value="PolyA_pol"/>
    <property type="match status" value="1"/>
</dbReference>
<evidence type="ECO:0000259" key="12">
    <source>
        <dbReference type="Pfam" id="PF12627"/>
    </source>
</evidence>
<dbReference type="GO" id="GO:1990817">
    <property type="term" value="F:poly(A) RNA polymerase activity"/>
    <property type="evidence" value="ECO:0007669"/>
    <property type="project" value="UniProtKB-UniRule"/>
</dbReference>
<keyword evidence="6 7" id="KW-0804">Transcription</keyword>
<feature type="domain" description="tRNA nucleotidyltransferase/poly(A) polymerase RNA and SrmB- binding" evidence="12">
    <location>
        <begin position="184"/>
        <end position="243"/>
    </location>
</feature>
<keyword evidence="5 7" id="KW-0694">RNA-binding</keyword>
<dbReference type="RefSeq" id="WP_098039010.1">
    <property type="nucleotide sequence ID" value="NZ_CWGJ01000026.1"/>
</dbReference>
<evidence type="ECO:0000313" key="13">
    <source>
        <dbReference type="EMBL" id="CRX39143.1"/>
    </source>
</evidence>
<dbReference type="EMBL" id="CWGJ01000026">
    <property type="protein sequence ID" value="CRX39143.1"/>
    <property type="molecule type" value="Genomic_DNA"/>
</dbReference>
<evidence type="ECO:0000256" key="9">
    <source>
        <dbReference type="SAM" id="MobiDB-lite"/>
    </source>
</evidence>